<evidence type="ECO:0000313" key="2">
    <source>
        <dbReference type="EMBL" id="RFU73151.1"/>
    </source>
</evidence>
<accession>A0A395NB68</accession>
<feature type="region of interest" description="Disordered" evidence="1">
    <location>
        <begin position="1"/>
        <end position="39"/>
    </location>
</feature>
<comment type="caution">
    <text evidence="2">The sequence shown here is derived from an EMBL/GenBank/DDBJ whole genome shotgun (WGS) entry which is preliminary data.</text>
</comment>
<proteinExistence type="predicted"/>
<dbReference type="EMBL" id="PXOA01000695">
    <property type="protein sequence ID" value="RFU73151.1"/>
    <property type="molecule type" value="Genomic_DNA"/>
</dbReference>
<dbReference type="AlphaFoldDB" id="A0A395NB68"/>
<organism evidence="2 3">
    <name type="scientific">Trichoderma arundinaceum</name>
    <dbReference type="NCBI Taxonomy" id="490622"/>
    <lineage>
        <taxon>Eukaryota</taxon>
        <taxon>Fungi</taxon>
        <taxon>Dikarya</taxon>
        <taxon>Ascomycota</taxon>
        <taxon>Pezizomycotina</taxon>
        <taxon>Sordariomycetes</taxon>
        <taxon>Hypocreomycetidae</taxon>
        <taxon>Hypocreales</taxon>
        <taxon>Hypocreaceae</taxon>
        <taxon>Trichoderma</taxon>
    </lineage>
</organism>
<gene>
    <name evidence="2" type="ORF">TARUN_9116</name>
</gene>
<evidence type="ECO:0000256" key="1">
    <source>
        <dbReference type="SAM" id="MobiDB-lite"/>
    </source>
</evidence>
<reference evidence="2 3" key="1">
    <citation type="journal article" date="2018" name="PLoS Pathog.">
        <title>Evolution of structural diversity of trichothecenes, a family of toxins produced by plant pathogenic and entomopathogenic fungi.</title>
        <authorList>
            <person name="Proctor R.H."/>
            <person name="McCormick S.P."/>
            <person name="Kim H.S."/>
            <person name="Cardoza R.E."/>
            <person name="Stanley A.M."/>
            <person name="Lindo L."/>
            <person name="Kelly A."/>
            <person name="Brown D.W."/>
            <person name="Lee T."/>
            <person name="Vaughan M.M."/>
            <person name="Alexander N.J."/>
            <person name="Busman M."/>
            <person name="Gutierrez S."/>
        </authorList>
    </citation>
    <scope>NUCLEOTIDE SEQUENCE [LARGE SCALE GENOMIC DNA]</scope>
    <source>
        <strain evidence="2 3">IBT 40837</strain>
    </source>
</reference>
<evidence type="ECO:0000313" key="3">
    <source>
        <dbReference type="Proteomes" id="UP000266272"/>
    </source>
</evidence>
<sequence>MSAALCQLRAQRASEQPDGQARRRSTTTGVVPSSYPLQPPPLRRALLDAALGPGSLDTGLDCDATAGLGLDSAAPLGDWTPWPVRTWCQRVPPLSSLALQSKDTLSVSVAPPHPSSFSSSIPVAGAVDEYFSFEARSILRPAEIPRRCRLAFSSPSPPFYFPQPLFFPSHPTPLADEPAHDLRPSPAIQSPPVLSNIALDAVTILRLPRRRLPPCPRLDRAIASAPAYDAAGRDPQPVYALQPIHPARVLTGAVMLSRPRQ</sequence>
<name>A0A395NB68_TRIAR</name>
<protein>
    <submittedName>
        <fullName evidence="2">Uncharacterized protein</fullName>
    </submittedName>
</protein>
<keyword evidence="3" id="KW-1185">Reference proteome</keyword>
<dbReference type="Proteomes" id="UP000266272">
    <property type="component" value="Unassembled WGS sequence"/>
</dbReference>